<dbReference type="Pfam" id="PF03524">
    <property type="entry name" value="CagX"/>
    <property type="match status" value="1"/>
</dbReference>
<keyword evidence="5" id="KW-1185">Reference proteome</keyword>
<proteinExistence type="inferred from homology"/>
<gene>
    <name evidence="4" type="ORF">A7Q00_05230</name>
</gene>
<evidence type="ECO:0000256" key="2">
    <source>
        <dbReference type="ARBA" id="ARBA00022729"/>
    </source>
</evidence>
<dbReference type="RefSeq" id="WP_064089561.1">
    <property type="nucleotide sequence ID" value="NZ_LXSQ01000013.1"/>
</dbReference>
<organism evidence="4 5">
    <name type="scientific">Eikenella halliae</name>
    <dbReference type="NCBI Taxonomy" id="1795832"/>
    <lineage>
        <taxon>Bacteria</taxon>
        <taxon>Pseudomonadati</taxon>
        <taxon>Pseudomonadota</taxon>
        <taxon>Betaproteobacteria</taxon>
        <taxon>Neisseriales</taxon>
        <taxon>Neisseriaceae</taxon>
        <taxon>Eikenella</taxon>
    </lineage>
</organism>
<evidence type="ECO:0000256" key="3">
    <source>
        <dbReference type="SAM" id="SignalP"/>
    </source>
</evidence>
<reference evidence="5" key="1">
    <citation type="submission" date="2016-05" db="EMBL/GenBank/DDBJ databases">
        <title>Draft genome of Corynebacterium afermentans subsp. afermentans LCDC 88199T.</title>
        <authorList>
            <person name="Bernier A.-M."/>
            <person name="Bernard K."/>
        </authorList>
    </citation>
    <scope>NUCLEOTIDE SEQUENCE [LARGE SCALE GENOMIC DNA]</scope>
    <source>
        <strain evidence="5">NML130454</strain>
    </source>
</reference>
<evidence type="ECO:0000256" key="1">
    <source>
        <dbReference type="ARBA" id="ARBA00006135"/>
    </source>
</evidence>
<sequence length="287" mass="31889">MKHLILGLLMSAVAGSAFADKMADDYFKDVPNPPLNRQENTGLRYSHDFSYDGRMATPPGLGEQGRLMFPLGSNPSIVCAVLQVCDIALQPGEQLNSLNAGDTARWDIQPAISGKDGVPQMHILIKPFDVGLQTTLFIATDRRTYHLRLKSHRSRFMPAVGFIYPEDQQAALQRARQEAAWKTASNVLPSGQQIDKLDFEYNISGDSPSWKPLRVYNDGTRTYIQMPASMAQGEAPTLLIVRDGEDTLVNYRLDGDRFVVDTIFDKAVLLTGVGRHQSKVVITRKQP</sequence>
<dbReference type="NCBIfam" id="TIGR02775">
    <property type="entry name" value="TrbG_Ti"/>
    <property type="match status" value="1"/>
</dbReference>
<protein>
    <submittedName>
        <fullName evidence="4">P-type conjugative transfer protein TrbG</fullName>
    </submittedName>
</protein>
<feature type="signal peptide" evidence="3">
    <location>
        <begin position="1"/>
        <end position="19"/>
    </location>
</feature>
<evidence type="ECO:0000313" key="4">
    <source>
        <dbReference type="EMBL" id="OAM43569.1"/>
    </source>
</evidence>
<dbReference type="InterPro" id="IPR033645">
    <property type="entry name" value="VirB9/CagX/TrbG_C"/>
</dbReference>
<dbReference type="STRING" id="1795832.A7Q00_05230"/>
<dbReference type="Proteomes" id="UP000077726">
    <property type="component" value="Unassembled WGS sequence"/>
</dbReference>
<dbReference type="InterPro" id="IPR010258">
    <property type="entry name" value="Conjugal_tfr_TrbG/VirB9/CagX"/>
</dbReference>
<dbReference type="OrthoDB" id="9773431at2"/>
<dbReference type="CDD" id="cd06911">
    <property type="entry name" value="VirB9_CagX_TrbG"/>
    <property type="match status" value="1"/>
</dbReference>
<comment type="similarity">
    <text evidence="1">Belongs to the TrbG/VirB9 family.</text>
</comment>
<evidence type="ECO:0000313" key="5">
    <source>
        <dbReference type="Proteomes" id="UP000077726"/>
    </source>
</evidence>
<accession>A0A1B6W033</accession>
<dbReference type="EMBL" id="LXSQ01000013">
    <property type="protein sequence ID" value="OAM43569.1"/>
    <property type="molecule type" value="Genomic_DNA"/>
</dbReference>
<dbReference type="InterPro" id="IPR014142">
    <property type="entry name" value="TrbG_Ti"/>
</dbReference>
<dbReference type="InterPro" id="IPR038161">
    <property type="entry name" value="VirB9/CagX/TrbG_C_sf"/>
</dbReference>
<dbReference type="AlphaFoldDB" id="A0A1B6W033"/>
<feature type="chain" id="PRO_5008590619" evidence="3">
    <location>
        <begin position="20"/>
        <end position="287"/>
    </location>
</feature>
<dbReference type="Gene3D" id="2.60.40.2500">
    <property type="match status" value="1"/>
</dbReference>
<name>A0A1B6W033_9NEIS</name>
<keyword evidence="2 3" id="KW-0732">Signal</keyword>
<comment type="caution">
    <text evidence="4">The sequence shown here is derived from an EMBL/GenBank/DDBJ whole genome shotgun (WGS) entry which is preliminary data.</text>
</comment>